<dbReference type="InterPro" id="IPR003130">
    <property type="entry name" value="GED"/>
</dbReference>
<dbReference type="GO" id="GO:0005737">
    <property type="term" value="C:cytoplasm"/>
    <property type="evidence" value="ECO:0007669"/>
    <property type="project" value="TreeGrafter"/>
</dbReference>
<organism evidence="2 3">
    <name type="scientific">Dioscorea zingiberensis</name>
    <dbReference type="NCBI Taxonomy" id="325984"/>
    <lineage>
        <taxon>Eukaryota</taxon>
        <taxon>Viridiplantae</taxon>
        <taxon>Streptophyta</taxon>
        <taxon>Embryophyta</taxon>
        <taxon>Tracheophyta</taxon>
        <taxon>Spermatophyta</taxon>
        <taxon>Magnoliopsida</taxon>
        <taxon>Liliopsida</taxon>
        <taxon>Dioscoreales</taxon>
        <taxon>Dioscoreaceae</taxon>
        <taxon>Dioscorea</taxon>
    </lineage>
</organism>
<dbReference type="InterPro" id="IPR020850">
    <property type="entry name" value="GED_dom"/>
</dbReference>
<keyword evidence="3" id="KW-1185">Reference proteome</keyword>
<sequence>MPQNLSTVADAMRAFMNVLSAIKETLKKILVCREYDEYPDDFEMHGVARIVDILNQYSKEFPANPLAISEGEFLMEEIKALEEAKAMGLPNFLPESTFRTLFKKKIDRISHLTLEFVNKVWNYIEEVVIKVLTRHSDNYPPLQASMTRAAQNLIEKLKKQSVLSVKVMLEMEMLCAYTSNPDYMKTWSALMQKQDLFMDLLHDHSKSPVFDLDWLGKVNISHLRQQSKEMAEMAFDLRMRIIAYWRTVVLRLVDGPALHILFYVQKLVEEEMDNEIVNEIVGHSGSGLEKMLEESPSVAGKRVRLQKSIELLKESKQVVARIMDRIQLLED</sequence>
<reference evidence="2" key="2">
    <citation type="journal article" date="2022" name="Hortic Res">
        <title>The genome of Dioscorea zingiberensis sheds light on the biosynthesis, origin and evolution of the medicinally important diosgenin saponins.</title>
        <authorList>
            <person name="Li Y."/>
            <person name="Tan C."/>
            <person name="Li Z."/>
            <person name="Guo J."/>
            <person name="Li S."/>
            <person name="Chen X."/>
            <person name="Wang C."/>
            <person name="Dai X."/>
            <person name="Yang H."/>
            <person name="Song W."/>
            <person name="Hou L."/>
            <person name="Xu J."/>
            <person name="Tong Z."/>
            <person name="Xu A."/>
            <person name="Yuan X."/>
            <person name="Wang W."/>
            <person name="Yang Q."/>
            <person name="Chen L."/>
            <person name="Sun Z."/>
            <person name="Wang K."/>
            <person name="Pan B."/>
            <person name="Chen J."/>
            <person name="Bao Y."/>
            <person name="Liu F."/>
            <person name="Qi X."/>
            <person name="Gang D.R."/>
            <person name="Wen J."/>
            <person name="Li J."/>
        </authorList>
    </citation>
    <scope>NUCLEOTIDE SEQUENCE</scope>
    <source>
        <strain evidence="2">Dzin_1.0</strain>
    </source>
</reference>
<gene>
    <name evidence="2" type="ORF">J5N97_007012</name>
</gene>
<dbReference type="SMART" id="SM00302">
    <property type="entry name" value="GED"/>
    <property type="match status" value="1"/>
</dbReference>
<dbReference type="Pfam" id="PF01031">
    <property type="entry name" value="Dynamin_M"/>
    <property type="match status" value="1"/>
</dbReference>
<dbReference type="Pfam" id="PF02212">
    <property type="entry name" value="GED"/>
    <property type="match status" value="1"/>
</dbReference>
<dbReference type="Proteomes" id="UP001085076">
    <property type="component" value="Miscellaneous, Linkage group lg01"/>
</dbReference>
<proteinExistence type="predicted"/>
<feature type="domain" description="GED" evidence="1">
    <location>
        <begin position="234"/>
        <end position="327"/>
    </location>
</feature>
<dbReference type="EMBL" id="JAGGNH010000001">
    <property type="protein sequence ID" value="KAJ0988656.1"/>
    <property type="molecule type" value="Genomic_DNA"/>
</dbReference>
<dbReference type="GO" id="GO:0016020">
    <property type="term" value="C:membrane"/>
    <property type="evidence" value="ECO:0007669"/>
    <property type="project" value="TreeGrafter"/>
</dbReference>
<dbReference type="InterPro" id="IPR000375">
    <property type="entry name" value="Dynamin_stalk"/>
</dbReference>
<dbReference type="OrthoDB" id="5061070at2759"/>
<reference evidence="2" key="1">
    <citation type="submission" date="2021-03" db="EMBL/GenBank/DDBJ databases">
        <authorList>
            <person name="Li Z."/>
            <person name="Yang C."/>
        </authorList>
    </citation>
    <scope>NUCLEOTIDE SEQUENCE</scope>
    <source>
        <strain evidence="2">Dzin_1.0</strain>
        <tissue evidence="2">Leaf</tissue>
    </source>
</reference>
<dbReference type="AlphaFoldDB" id="A0A9D5DB26"/>
<dbReference type="PROSITE" id="PS51388">
    <property type="entry name" value="GED"/>
    <property type="match status" value="1"/>
</dbReference>
<evidence type="ECO:0000313" key="2">
    <source>
        <dbReference type="EMBL" id="KAJ0988656.1"/>
    </source>
</evidence>
<dbReference type="GO" id="GO:0005874">
    <property type="term" value="C:microtubule"/>
    <property type="evidence" value="ECO:0007669"/>
    <property type="project" value="TreeGrafter"/>
</dbReference>
<dbReference type="InterPro" id="IPR022812">
    <property type="entry name" value="Dynamin"/>
</dbReference>
<dbReference type="PANTHER" id="PTHR11566:SF173">
    <property type="entry name" value="DYNAMIN-RELATED PROTEIN 4C"/>
    <property type="match status" value="1"/>
</dbReference>
<name>A0A9D5DB26_9LILI</name>
<protein>
    <recommendedName>
        <fullName evidence="1">GED domain-containing protein</fullName>
    </recommendedName>
</protein>
<dbReference type="GO" id="GO:0008017">
    <property type="term" value="F:microtubule binding"/>
    <property type="evidence" value="ECO:0007669"/>
    <property type="project" value="TreeGrafter"/>
</dbReference>
<evidence type="ECO:0000313" key="3">
    <source>
        <dbReference type="Proteomes" id="UP001085076"/>
    </source>
</evidence>
<dbReference type="GO" id="GO:0005525">
    <property type="term" value="F:GTP binding"/>
    <property type="evidence" value="ECO:0007669"/>
    <property type="project" value="InterPro"/>
</dbReference>
<dbReference type="PANTHER" id="PTHR11566">
    <property type="entry name" value="DYNAMIN"/>
    <property type="match status" value="1"/>
</dbReference>
<dbReference type="GO" id="GO:0003924">
    <property type="term" value="F:GTPase activity"/>
    <property type="evidence" value="ECO:0007669"/>
    <property type="project" value="InterPro"/>
</dbReference>
<dbReference type="Gene3D" id="1.20.120.1240">
    <property type="entry name" value="Dynamin, middle domain"/>
    <property type="match status" value="1"/>
</dbReference>
<accession>A0A9D5DB26</accession>
<evidence type="ECO:0000259" key="1">
    <source>
        <dbReference type="PROSITE" id="PS51388"/>
    </source>
</evidence>
<comment type="caution">
    <text evidence="2">The sequence shown here is derived from an EMBL/GenBank/DDBJ whole genome shotgun (WGS) entry which is preliminary data.</text>
</comment>